<feature type="region of interest" description="Disordered" evidence="2">
    <location>
        <begin position="25"/>
        <end position="72"/>
    </location>
</feature>
<sequence length="581" mass="64918">MWFALFVSVLVNKIGQLRLGSNEKKRGNKQVLEKKRKTEKEKKTVEKPTVEAGGQVAPTKSKSETGSDYNSCPLSRLKSMGAKHKKGVESPNSETTISVAPVQYTKKHRTKRMKRLKTTDDQQGIHRAQRVLAGLTIEASEASIAGDADNTNTFQLIVYSTETPQISVLEFSTQDEQEHVATKKLAQQDERIEEIIRTAENLQEVEQVVVSLDSRVKSMDSQMQSMNSQVQSLDKRLASLDSKLEDSLNNQTRLKHDFSIYKHSFYENMDTIASNILETNLVRQLAAQQYQFTNDLDFVKLQLVELVNHLKEIGDAKKEEGGQHRNFEGGQGQSKSGEGPSSTQGKGPNYRRGETLSVIPRGSLGDVARRFTMIRWTLYHDPMGKFENVFSETDVMRPRQVVSLNHWGSHKYWFLNSRVLTVPGVKNLNFRCAPGARSGSAAVPTVVSELWLGSVDTPFCLNCIKNLAFKKKYFGPHAAVHTAACHRAHVAHAAHSCRVHIAVRIVGVGAPCTLRWASRACRARPARTSRWALRALLVRICARWPQPVRAHAANPTHASRLRVRTGMRTACSTRAAAMSGR</sequence>
<evidence type="ECO:0000313" key="5">
    <source>
        <dbReference type="Proteomes" id="UP000250235"/>
    </source>
</evidence>
<name>A0A2Z7BDF0_9LAMI</name>
<evidence type="ECO:0000256" key="2">
    <source>
        <dbReference type="SAM" id="MobiDB-lite"/>
    </source>
</evidence>
<evidence type="ECO:0000256" key="1">
    <source>
        <dbReference type="SAM" id="Coils"/>
    </source>
</evidence>
<feature type="region of interest" description="Disordered" evidence="2">
    <location>
        <begin position="315"/>
        <end position="355"/>
    </location>
</feature>
<proteinExistence type="predicted"/>
<evidence type="ECO:0000256" key="3">
    <source>
        <dbReference type="SAM" id="SignalP"/>
    </source>
</evidence>
<dbReference type="AlphaFoldDB" id="A0A2Z7BDF0"/>
<feature type="chain" id="PRO_5016425762" evidence="3">
    <location>
        <begin position="17"/>
        <end position="581"/>
    </location>
</feature>
<keyword evidence="1" id="KW-0175">Coiled coil</keyword>
<evidence type="ECO:0000313" key="4">
    <source>
        <dbReference type="EMBL" id="KZV32250.1"/>
    </source>
</evidence>
<keyword evidence="3" id="KW-0732">Signal</keyword>
<dbReference type="Proteomes" id="UP000250235">
    <property type="component" value="Unassembled WGS sequence"/>
</dbReference>
<feature type="compositionally biased region" description="Polar residues" evidence="2">
    <location>
        <begin position="58"/>
        <end position="72"/>
    </location>
</feature>
<feature type="signal peptide" evidence="3">
    <location>
        <begin position="1"/>
        <end position="16"/>
    </location>
</feature>
<reference evidence="4 5" key="1">
    <citation type="journal article" date="2015" name="Proc. Natl. Acad. Sci. U.S.A.">
        <title>The resurrection genome of Boea hygrometrica: A blueprint for survival of dehydration.</title>
        <authorList>
            <person name="Xiao L."/>
            <person name="Yang G."/>
            <person name="Zhang L."/>
            <person name="Yang X."/>
            <person name="Zhao S."/>
            <person name="Ji Z."/>
            <person name="Zhou Q."/>
            <person name="Hu M."/>
            <person name="Wang Y."/>
            <person name="Chen M."/>
            <person name="Xu Y."/>
            <person name="Jin H."/>
            <person name="Xiao X."/>
            <person name="Hu G."/>
            <person name="Bao F."/>
            <person name="Hu Y."/>
            <person name="Wan P."/>
            <person name="Li L."/>
            <person name="Deng X."/>
            <person name="Kuang T."/>
            <person name="Xiang C."/>
            <person name="Zhu J.K."/>
            <person name="Oliver M.J."/>
            <person name="He Y."/>
        </authorList>
    </citation>
    <scope>NUCLEOTIDE SEQUENCE [LARGE SCALE GENOMIC DNA]</scope>
    <source>
        <strain evidence="5">cv. XS01</strain>
    </source>
</reference>
<dbReference type="Gene3D" id="1.20.5.170">
    <property type="match status" value="1"/>
</dbReference>
<feature type="coiled-coil region" evidence="1">
    <location>
        <begin position="185"/>
        <end position="250"/>
    </location>
</feature>
<feature type="compositionally biased region" description="Low complexity" evidence="2">
    <location>
        <begin position="333"/>
        <end position="342"/>
    </location>
</feature>
<feature type="compositionally biased region" description="Basic and acidic residues" evidence="2">
    <location>
        <begin position="315"/>
        <end position="327"/>
    </location>
</feature>
<feature type="compositionally biased region" description="Basic and acidic residues" evidence="2">
    <location>
        <begin position="25"/>
        <end position="49"/>
    </location>
</feature>
<keyword evidence="5" id="KW-1185">Reference proteome</keyword>
<gene>
    <name evidence="4" type="ORF">F511_20369</name>
</gene>
<protein>
    <submittedName>
        <fullName evidence="4">Uncharacterized protein</fullName>
    </submittedName>
</protein>
<dbReference type="EMBL" id="KV006898">
    <property type="protein sequence ID" value="KZV32250.1"/>
    <property type="molecule type" value="Genomic_DNA"/>
</dbReference>
<organism evidence="4 5">
    <name type="scientific">Dorcoceras hygrometricum</name>
    <dbReference type="NCBI Taxonomy" id="472368"/>
    <lineage>
        <taxon>Eukaryota</taxon>
        <taxon>Viridiplantae</taxon>
        <taxon>Streptophyta</taxon>
        <taxon>Embryophyta</taxon>
        <taxon>Tracheophyta</taxon>
        <taxon>Spermatophyta</taxon>
        <taxon>Magnoliopsida</taxon>
        <taxon>eudicotyledons</taxon>
        <taxon>Gunneridae</taxon>
        <taxon>Pentapetalae</taxon>
        <taxon>asterids</taxon>
        <taxon>lamiids</taxon>
        <taxon>Lamiales</taxon>
        <taxon>Gesneriaceae</taxon>
        <taxon>Didymocarpoideae</taxon>
        <taxon>Trichosporeae</taxon>
        <taxon>Loxocarpinae</taxon>
        <taxon>Dorcoceras</taxon>
    </lineage>
</organism>
<dbReference type="OrthoDB" id="342281at2759"/>
<accession>A0A2Z7BDF0</accession>